<reference evidence="1 2" key="1">
    <citation type="journal article" date="2010" name="Proc. Natl. Acad. Sci. U.S.A.">
        <title>Insights into evolution of multicellular fungi from the assembled chromosomes of the mushroom Coprinopsis cinerea (Coprinus cinereus).</title>
        <authorList>
            <person name="Stajich J.E."/>
            <person name="Wilke S.K."/>
            <person name="Ahren D."/>
            <person name="Au C.H."/>
            <person name="Birren B.W."/>
            <person name="Borodovsky M."/>
            <person name="Burns C."/>
            <person name="Canback B."/>
            <person name="Casselton L.A."/>
            <person name="Cheng C.K."/>
            <person name="Deng J."/>
            <person name="Dietrich F.S."/>
            <person name="Fargo D.C."/>
            <person name="Farman M.L."/>
            <person name="Gathman A.C."/>
            <person name="Goldberg J."/>
            <person name="Guigo R."/>
            <person name="Hoegger P.J."/>
            <person name="Hooker J.B."/>
            <person name="Huggins A."/>
            <person name="James T.Y."/>
            <person name="Kamada T."/>
            <person name="Kilaru S."/>
            <person name="Kodira C."/>
            <person name="Kues U."/>
            <person name="Kupfer D."/>
            <person name="Kwan H.S."/>
            <person name="Lomsadze A."/>
            <person name="Li W."/>
            <person name="Lilly W.W."/>
            <person name="Ma L.J."/>
            <person name="Mackey A.J."/>
            <person name="Manning G."/>
            <person name="Martin F."/>
            <person name="Muraguchi H."/>
            <person name="Natvig D.O."/>
            <person name="Palmerini H."/>
            <person name="Ramesh M.A."/>
            <person name="Rehmeyer C.J."/>
            <person name="Roe B.A."/>
            <person name="Shenoy N."/>
            <person name="Stanke M."/>
            <person name="Ter-Hovhannisyan V."/>
            <person name="Tunlid A."/>
            <person name="Velagapudi R."/>
            <person name="Vision T.J."/>
            <person name="Zeng Q."/>
            <person name="Zolan M.E."/>
            <person name="Pukkila P.J."/>
        </authorList>
    </citation>
    <scope>NUCLEOTIDE SEQUENCE [LARGE SCALE GENOMIC DNA]</scope>
    <source>
        <strain evidence="2">Okayama-7 / 130 / ATCC MYA-4618 / FGSC 9003</strain>
    </source>
</reference>
<dbReference type="Proteomes" id="UP000001861">
    <property type="component" value="Unassembled WGS sequence"/>
</dbReference>
<name>D6RQB1_COPC7</name>
<proteinExistence type="predicted"/>
<dbReference type="HOGENOM" id="CLU_1865015_0_0_1"/>
<dbReference type="RefSeq" id="XP_002910221.1">
    <property type="nucleotide sequence ID" value="XM_002910175.1"/>
</dbReference>
<accession>D6RQB1</accession>
<sequence length="137" mass="16082">MEEYLKQVREDWKTGSRCCVGPVKEIWNDLQALEELSDEAISGLETADVDRKELTSIYGKLSKLTKSLKTNWILEREAQVERTKELAMKHHSLNEISGILWEARVGREKEEWSKIDDAYLYMERIESIMTQLEDDKM</sequence>
<dbReference type="InParanoid" id="D6RQB1"/>
<protein>
    <submittedName>
        <fullName evidence="1">Uncharacterized protein</fullName>
    </submittedName>
</protein>
<comment type="caution">
    <text evidence="1">The sequence shown here is derived from an EMBL/GenBank/DDBJ whole genome shotgun (WGS) entry which is preliminary data.</text>
</comment>
<dbReference type="VEuPathDB" id="FungiDB:CC1G_15650"/>
<gene>
    <name evidence="1" type="ORF">CC1G_15650</name>
</gene>
<dbReference type="EMBL" id="AACS02000011">
    <property type="protein sequence ID" value="EFI26727.1"/>
    <property type="molecule type" value="Genomic_DNA"/>
</dbReference>
<keyword evidence="2" id="KW-1185">Reference proteome</keyword>
<evidence type="ECO:0000313" key="2">
    <source>
        <dbReference type="Proteomes" id="UP000001861"/>
    </source>
</evidence>
<dbReference type="GeneID" id="9378451"/>
<dbReference type="AlphaFoldDB" id="D6RQB1"/>
<evidence type="ECO:0000313" key="1">
    <source>
        <dbReference type="EMBL" id="EFI26727.1"/>
    </source>
</evidence>
<dbReference type="KEGG" id="cci:CC1G_15650"/>
<organism evidence="1 2">
    <name type="scientific">Coprinopsis cinerea (strain Okayama-7 / 130 / ATCC MYA-4618 / FGSC 9003)</name>
    <name type="common">Inky cap fungus</name>
    <name type="synonym">Hormographiella aspergillata</name>
    <dbReference type="NCBI Taxonomy" id="240176"/>
    <lineage>
        <taxon>Eukaryota</taxon>
        <taxon>Fungi</taxon>
        <taxon>Dikarya</taxon>
        <taxon>Basidiomycota</taxon>
        <taxon>Agaricomycotina</taxon>
        <taxon>Agaricomycetes</taxon>
        <taxon>Agaricomycetidae</taxon>
        <taxon>Agaricales</taxon>
        <taxon>Agaricineae</taxon>
        <taxon>Psathyrellaceae</taxon>
        <taxon>Coprinopsis</taxon>
    </lineage>
</organism>